<sequence>MELMLFALFAAKSCLVRDYFFDGSQSRNGNGSRSTPFNTLEAIGSLRGQYSPETGNFNGPLVLSHSGADGYPITIGAYGNQLAPKPEVKARDQLNTVILKITSNVVVQDLNITNPGDNMVLGRIGLVVQRNRLYGIGGDSVVVHGHVNAHLHNNVVVGFNRGSQFPNSGAWTANSDVTLFQYNTVSGGNSISAGKKIRIREKFRRERAVFLPISLSGVKLFARKSGLNC</sequence>
<reference evidence="2" key="2">
    <citation type="submission" date="2015-01" db="EMBL/GenBank/DDBJ databases">
        <title>Evolutionary Origins and Diversification of the Mycorrhizal Mutualists.</title>
        <authorList>
            <consortium name="DOE Joint Genome Institute"/>
            <consortium name="Mycorrhizal Genomics Consortium"/>
            <person name="Kohler A."/>
            <person name="Kuo A."/>
            <person name="Nagy L.G."/>
            <person name="Floudas D."/>
            <person name="Copeland A."/>
            <person name="Barry K.W."/>
            <person name="Cichocki N."/>
            <person name="Veneault-Fourrey C."/>
            <person name="LaButti K."/>
            <person name="Lindquist E.A."/>
            <person name="Lipzen A."/>
            <person name="Lundell T."/>
            <person name="Morin E."/>
            <person name="Murat C."/>
            <person name="Riley R."/>
            <person name="Ohm R."/>
            <person name="Sun H."/>
            <person name="Tunlid A."/>
            <person name="Henrissat B."/>
            <person name="Grigoriev I.V."/>
            <person name="Hibbett D.S."/>
            <person name="Martin F."/>
        </authorList>
    </citation>
    <scope>NUCLEOTIDE SEQUENCE [LARGE SCALE GENOMIC DNA]</scope>
    <source>
        <strain evidence="2">Zn</strain>
    </source>
</reference>
<dbReference type="EMBL" id="KN832872">
    <property type="protein sequence ID" value="KIN04684.1"/>
    <property type="molecule type" value="Genomic_DNA"/>
</dbReference>
<protein>
    <submittedName>
        <fullName evidence="1">Uncharacterized protein</fullName>
    </submittedName>
</protein>
<accession>A0A0C3D0C6</accession>
<gene>
    <name evidence="1" type="ORF">OIDMADRAFT_177063</name>
</gene>
<dbReference type="InterPro" id="IPR012334">
    <property type="entry name" value="Pectin_lyas_fold"/>
</dbReference>
<dbReference type="InParanoid" id="A0A0C3D0C6"/>
<dbReference type="AlphaFoldDB" id="A0A0C3D0C6"/>
<organism evidence="1 2">
    <name type="scientific">Oidiodendron maius (strain Zn)</name>
    <dbReference type="NCBI Taxonomy" id="913774"/>
    <lineage>
        <taxon>Eukaryota</taxon>
        <taxon>Fungi</taxon>
        <taxon>Dikarya</taxon>
        <taxon>Ascomycota</taxon>
        <taxon>Pezizomycotina</taxon>
        <taxon>Leotiomycetes</taxon>
        <taxon>Leotiomycetes incertae sedis</taxon>
        <taxon>Myxotrichaceae</taxon>
        <taxon>Oidiodendron</taxon>
    </lineage>
</organism>
<dbReference type="Gene3D" id="2.160.20.10">
    <property type="entry name" value="Single-stranded right-handed beta-helix, Pectin lyase-like"/>
    <property type="match status" value="1"/>
</dbReference>
<reference evidence="1 2" key="1">
    <citation type="submission" date="2014-04" db="EMBL/GenBank/DDBJ databases">
        <authorList>
            <consortium name="DOE Joint Genome Institute"/>
            <person name="Kuo A."/>
            <person name="Martino E."/>
            <person name="Perotto S."/>
            <person name="Kohler A."/>
            <person name="Nagy L.G."/>
            <person name="Floudas D."/>
            <person name="Copeland A."/>
            <person name="Barry K.W."/>
            <person name="Cichocki N."/>
            <person name="Veneault-Fourrey C."/>
            <person name="LaButti K."/>
            <person name="Lindquist E.A."/>
            <person name="Lipzen A."/>
            <person name="Lundell T."/>
            <person name="Morin E."/>
            <person name="Murat C."/>
            <person name="Sun H."/>
            <person name="Tunlid A."/>
            <person name="Henrissat B."/>
            <person name="Grigoriev I.V."/>
            <person name="Hibbett D.S."/>
            <person name="Martin F."/>
            <person name="Nordberg H.P."/>
            <person name="Cantor M.N."/>
            <person name="Hua S.X."/>
        </authorList>
    </citation>
    <scope>NUCLEOTIDE SEQUENCE [LARGE SCALE GENOMIC DNA]</scope>
    <source>
        <strain evidence="1 2">Zn</strain>
    </source>
</reference>
<name>A0A0C3D0C6_OIDMZ</name>
<dbReference type="HOGENOM" id="CLU_1210161_0_0_1"/>
<dbReference type="InterPro" id="IPR011050">
    <property type="entry name" value="Pectin_lyase_fold/virulence"/>
</dbReference>
<dbReference type="Proteomes" id="UP000054321">
    <property type="component" value="Unassembled WGS sequence"/>
</dbReference>
<evidence type="ECO:0000313" key="2">
    <source>
        <dbReference type="Proteomes" id="UP000054321"/>
    </source>
</evidence>
<keyword evidence="2" id="KW-1185">Reference proteome</keyword>
<proteinExistence type="predicted"/>
<evidence type="ECO:0000313" key="1">
    <source>
        <dbReference type="EMBL" id="KIN04684.1"/>
    </source>
</evidence>
<dbReference type="SUPFAM" id="SSF51126">
    <property type="entry name" value="Pectin lyase-like"/>
    <property type="match status" value="1"/>
</dbReference>